<dbReference type="Proteomes" id="UP001631969">
    <property type="component" value="Unassembled WGS sequence"/>
</dbReference>
<sequence length="161" mass="18057">MKEESMKQRGPQAATARIDAFCEKIGVDLPMDYRQFLLDYNGVIFRGEPCFVIPGINKTVELNTLYGLDFNTPQGTCLEKNYHYNFNYGLDGTTLMIGDCYTGGVGGLFIMLLTEDDGTGGIYACDLFSDDFVFEESTEDNNTFKVANSFSEFMANLKYPE</sequence>
<name>A0ACC7P3E6_9BACL</name>
<organism evidence="1 2">
    <name type="scientific">Paenibacillus mesotrionivorans</name>
    <dbReference type="NCBI Taxonomy" id="3160968"/>
    <lineage>
        <taxon>Bacteria</taxon>
        <taxon>Bacillati</taxon>
        <taxon>Bacillota</taxon>
        <taxon>Bacilli</taxon>
        <taxon>Bacillales</taxon>
        <taxon>Paenibacillaceae</taxon>
        <taxon>Paenibacillus</taxon>
    </lineage>
</organism>
<reference evidence="1" key="1">
    <citation type="submission" date="2024-12" db="EMBL/GenBank/DDBJ databases">
        <authorList>
            <person name="Wu N."/>
        </authorList>
    </citation>
    <scope>NUCLEOTIDE SEQUENCE</scope>
    <source>
        <strain evidence="1">P15</strain>
    </source>
</reference>
<proteinExistence type="predicted"/>
<comment type="caution">
    <text evidence="1">The sequence shown here is derived from an EMBL/GenBank/DDBJ whole genome shotgun (WGS) entry which is preliminary data.</text>
</comment>
<accession>A0ACC7P3E6</accession>
<evidence type="ECO:0000313" key="1">
    <source>
        <dbReference type="EMBL" id="MFM9329837.1"/>
    </source>
</evidence>
<keyword evidence="2" id="KW-1185">Reference proteome</keyword>
<protein>
    <submittedName>
        <fullName evidence="1">SMI1/KNR4 family protein</fullName>
    </submittedName>
</protein>
<evidence type="ECO:0000313" key="2">
    <source>
        <dbReference type="Proteomes" id="UP001631969"/>
    </source>
</evidence>
<gene>
    <name evidence="1" type="ORF">ACI1P1_16195</name>
</gene>
<dbReference type="EMBL" id="JBJURJ010000010">
    <property type="protein sequence ID" value="MFM9329837.1"/>
    <property type="molecule type" value="Genomic_DNA"/>
</dbReference>